<protein>
    <recommendedName>
        <fullName evidence="3">Major facilitator superfamily (MFS) profile domain-containing protein</fullName>
    </recommendedName>
</protein>
<dbReference type="OrthoDB" id="5427210at2759"/>
<accession>A0A6A5TVL0</accession>
<name>A0A6A5TVL0_9PLEO</name>
<proteinExistence type="predicted"/>
<dbReference type="SUPFAM" id="SSF103473">
    <property type="entry name" value="MFS general substrate transporter"/>
    <property type="match status" value="1"/>
</dbReference>
<evidence type="ECO:0008006" key="3">
    <source>
        <dbReference type="Google" id="ProtNLM"/>
    </source>
</evidence>
<dbReference type="Gene3D" id="1.20.1250.20">
    <property type="entry name" value="MFS general substrate transporter like domains"/>
    <property type="match status" value="1"/>
</dbReference>
<organism evidence="1 2">
    <name type="scientific">Byssothecium circinans</name>
    <dbReference type="NCBI Taxonomy" id="147558"/>
    <lineage>
        <taxon>Eukaryota</taxon>
        <taxon>Fungi</taxon>
        <taxon>Dikarya</taxon>
        <taxon>Ascomycota</taxon>
        <taxon>Pezizomycotina</taxon>
        <taxon>Dothideomycetes</taxon>
        <taxon>Pleosporomycetidae</taxon>
        <taxon>Pleosporales</taxon>
        <taxon>Massarineae</taxon>
        <taxon>Massarinaceae</taxon>
        <taxon>Byssothecium</taxon>
    </lineage>
</organism>
<dbReference type="Proteomes" id="UP000800035">
    <property type="component" value="Unassembled WGS sequence"/>
</dbReference>
<gene>
    <name evidence="1" type="ORF">CC80DRAFT_551671</name>
</gene>
<dbReference type="AlphaFoldDB" id="A0A6A5TVL0"/>
<keyword evidence="2" id="KW-1185">Reference proteome</keyword>
<dbReference type="InterPro" id="IPR036259">
    <property type="entry name" value="MFS_trans_sf"/>
</dbReference>
<reference evidence="1" key="1">
    <citation type="journal article" date="2020" name="Stud. Mycol.">
        <title>101 Dothideomycetes genomes: a test case for predicting lifestyles and emergence of pathogens.</title>
        <authorList>
            <person name="Haridas S."/>
            <person name="Albert R."/>
            <person name="Binder M."/>
            <person name="Bloem J."/>
            <person name="Labutti K."/>
            <person name="Salamov A."/>
            <person name="Andreopoulos B."/>
            <person name="Baker S."/>
            <person name="Barry K."/>
            <person name="Bills G."/>
            <person name="Bluhm B."/>
            <person name="Cannon C."/>
            <person name="Castanera R."/>
            <person name="Culley D."/>
            <person name="Daum C."/>
            <person name="Ezra D."/>
            <person name="Gonzalez J."/>
            <person name="Henrissat B."/>
            <person name="Kuo A."/>
            <person name="Liang C."/>
            <person name="Lipzen A."/>
            <person name="Lutzoni F."/>
            <person name="Magnuson J."/>
            <person name="Mondo S."/>
            <person name="Nolan M."/>
            <person name="Ohm R."/>
            <person name="Pangilinan J."/>
            <person name="Park H.-J."/>
            <person name="Ramirez L."/>
            <person name="Alfaro M."/>
            <person name="Sun H."/>
            <person name="Tritt A."/>
            <person name="Yoshinaga Y."/>
            <person name="Zwiers L.-H."/>
            <person name="Turgeon B."/>
            <person name="Goodwin S."/>
            <person name="Spatafora J."/>
            <person name="Crous P."/>
            <person name="Grigoriev I."/>
        </authorList>
    </citation>
    <scope>NUCLEOTIDE SEQUENCE</scope>
    <source>
        <strain evidence="1">CBS 675.92</strain>
    </source>
</reference>
<sequence length="115" mass="12517">MASTAITPGRFRVAGKKFPKVDWLMSPNLRVTYALLLFVVLASATNGYDGSMANGLLSLERFTKCMNNPLGSIKASSQFLCSLLTLPLTPYISDGLGQRWDICIGTIIIIFTVVL</sequence>
<evidence type="ECO:0000313" key="2">
    <source>
        <dbReference type="Proteomes" id="UP000800035"/>
    </source>
</evidence>
<evidence type="ECO:0000313" key="1">
    <source>
        <dbReference type="EMBL" id="KAF1952977.1"/>
    </source>
</evidence>
<dbReference type="EMBL" id="ML977006">
    <property type="protein sequence ID" value="KAF1952977.1"/>
    <property type="molecule type" value="Genomic_DNA"/>
</dbReference>